<dbReference type="Proteomes" id="UP000635565">
    <property type="component" value="Unassembled WGS sequence"/>
</dbReference>
<organism evidence="1 2">
    <name type="scientific">Dictyobacter formicarum</name>
    <dbReference type="NCBI Taxonomy" id="2778368"/>
    <lineage>
        <taxon>Bacteria</taxon>
        <taxon>Bacillati</taxon>
        <taxon>Chloroflexota</taxon>
        <taxon>Ktedonobacteria</taxon>
        <taxon>Ktedonobacterales</taxon>
        <taxon>Dictyobacteraceae</taxon>
        <taxon>Dictyobacter</taxon>
    </lineage>
</organism>
<reference evidence="1 2" key="1">
    <citation type="journal article" date="2021" name="Int. J. Syst. Evol. Microbiol.">
        <title>Reticulibacter mediterranei gen. nov., sp. nov., within the new family Reticulibacteraceae fam. nov., and Ktedonospora formicarum gen. nov., sp. nov., Ktedonobacter robiniae sp. nov., Dictyobacter formicarum sp. nov. and Dictyobacter arantiisoli sp. nov., belonging to the class Ktedonobacteria.</title>
        <authorList>
            <person name="Yabe S."/>
            <person name="Zheng Y."/>
            <person name="Wang C.M."/>
            <person name="Sakai Y."/>
            <person name="Abe K."/>
            <person name="Yokota A."/>
            <person name="Donadio S."/>
            <person name="Cavaletti L."/>
            <person name="Monciardini P."/>
        </authorList>
    </citation>
    <scope>NUCLEOTIDE SEQUENCE [LARGE SCALE GENOMIC DNA]</scope>
    <source>
        <strain evidence="1 2">SOSP1-9</strain>
    </source>
</reference>
<accession>A0ABQ3VGG7</accession>
<sequence length="64" mass="7122">MLYLIRQSFKSFYNKTKEAKHTVLSRREPGQYGMITKVWNKGKANDTPTAGSEGVLFVLSIAGG</sequence>
<keyword evidence="2" id="KW-1185">Reference proteome</keyword>
<comment type="caution">
    <text evidence="1">The sequence shown here is derived from an EMBL/GenBank/DDBJ whole genome shotgun (WGS) entry which is preliminary data.</text>
</comment>
<name>A0ABQ3VGG7_9CHLR</name>
<evidence type="ECO:0000313" key="2">
    <source>
        <dbReference type="Proteomes" id="UP000635565"/>
    </source>
</evidence>
<proteinExistence type="predicted"/>
<dbReference type="EMBL" id="BNJJ01000005">
    <property type="protein sequence ID" value="GHO84211.1"/>
    <property type="molecule type" value="Genomic_DNA"/>
</dbReference>
<protein>
    <submittedName>
        <fullName evidence="1">Uncharacterized protein</fullName>
    </submittedName>
</protein>
<gene>
    <name evidence="1" type="ORF">KSZ_22170</name>
</gene>
<evidence type="ECO:0000313" key="1">
    <source>
        <dbReference type="EMBL" id="GHO84211.1"/>
    </source>
</evidence>